<evidence type="ECO:0000256" key="3">
    <source>
        <dbReference type="HAMAP-Rule" id="MF_00197"/>
    </source>
</evidence>
<comment type="caution">
    <text evidence="3">Lacks conserved residue(s) required for the propagation of feature annotation.</text>
</comment>
<feature type="site" description="Could be important to modulate the pK values of the two catalytic cysteine residues" evidence="3">
    <location>
        <position position="193"/>
    </location>
</feature>
<dbReference type="HAMAP" id="MF_00197">
    <property type="entry name" value="DAP_epimerase"/>
    <property type="match status" value="1"/>
</dbReference>
<comment type="similarity">
    <text evidence="1 3">Belongs to the diaminopimelate epimerase family.</text>
</comment>
<dbReference type="OrthoDB" id="9805408at2"/>
<dbReference type="UniPathway" id="UPA00034">
    <property type="reaction ID" value="UER00025"/>
</dbReference>
<evidence type="ECO:0000313" key="5">
    <source>
        <dbReference type="EMBL" id="SFJ18187.1"/>
    </source>
</evidence>
<comment type="subcellular location">
    <subcellularLocation>
        <location evidence="3">Cytoplasm</location>
    </subcellularLocation>
</comment>
<feature type="active site" description="Proton donor" evidence="3">
    <location>
        <position position="74"/>
    </location>
</feature>
<dbReference type="NCBIfam" id="TIGR00652">
    <property type="entry name" value="DapF"/>
    <property type="match status" value="1"/>
</dbReference>
<feature type="active site" description="Proton acceptor" evidence="3">
    <location>
        <position position="203"/>
    </location>
</feature>
<feature type="site" description="Could be important to modulate the pK values of the two catalytic cysteine residues" evidence="3">
    <location>
        <position position="143"/>
    </location>
</feature>
<evidence type="ECO:0000256" key="4">
    <source>
        <dbReference type="NCBIfam" id="TIGR00652"/>
    </source>
</evidence>
<comment type="pathway">
    <text evidence="3">Amino-acid biosynthesis; L-lysine biosynthesis via DAP pathway; DL-2,6-diaminopimelate from LL-2,6-diaminopimelate: step 1/1.</text>
</comment>
<dbReference type="GO" id="GO:0005829">
    <property type="term" value="C:cytosol"/>
    <property type="evidence" value="ECO:0007669"/>
    <property type="project" value="TreeGrafter"/>
</dbReference>
<organism evidence="5 6">
    <name type="scientific">Myroides guanonis</name>
    <dbReference type="NCBI Taxonomy" id="1150112"/>
    <lineage>
        <taxon>Bacteria</taxon>
        <taxon>Pseudomonadati</taxon>
        <taxon>Bacteroidota</taxon>
        <taxon>Flavobacteriia</taxon>
        <taxon>Flavobacteriales</taxon>
        <taxon>Flavobacteriaceae</taxon>
        <taxon>Myroides</taxon>
    </lineage>
</organism>
<dbReference type="Gene3D" id="3.10.310.10">
    <property type="entry name" value="Diaminopimelate Epimerase, Chain A, domain 1"/>
    <property type="match status" value="2"/>
</dbReference>
<comment type="subunit">
    <text evidence="3">Homodimer.</text>
</comment>
<dbReference type="GO" id="GO:0008837">
    <property type="term" value="F:diaminopimelate epimerase activity"/>
    <property type="evidence" value="ECO:0007669"/>
    <property type="project" value="UniProtKB-UniRule"/>
</dbReference>
<evidence type="ECO:0000313" key="6">
    <source>
        <dbReference type="Proteomes" id="UP000243887"/>
    </source>
</evidence>
<dbReference type="PANTHER" id="PTHR31689">
    <property type="entry name" value="DIAMINOPIMELATE EPIMERASE, CHLOROPLASTIC"/>
    <property type="match status" value="1"/>
</dbReference>
<dbReference type="Pfam" id="PF01678">
    <property type="entry name" value="DAP_epimerase"/>
    <property type="match status" value="2"/>
</dbReference>
<dbReference type="EMBL" id="FORU01000004">
    <property type="protein sequence ID" value="SFJ18187.1"/>
    <property type="molecule type" value="Genomic_DNA"/>
</dbReference>
<dbReference type="STRING" id="1150112.SAMN04487893_10435"/>
<feature type="binding site" evidence="3">
    <location>
        <begin position="204"/>
        <end position="205"/>
    </location>
    <ligand>
        <name>substrate</name>
    </ligand>
</feature>
<gene>
    <name evidence="3" type="primary">dapF</name>
    <name evidence="5" type="ORF">SAMN04487893_10435</name>
</gene>
<comment type="function">
    <text evidence="3">Catalyzes the stereoinversion of LL-2,6-diaminopimelate (L,L-DAP) to meso-diaminopimelate (meso-DAP), a precursor of L-lysine and an essential component of the bacterial peptidoglycan.</text>
</comment>
<keyword evidence="6" id="KW-1185">Reference proteome</keyword>
<feature type="binding site" evidence="3">
    <location>
        <position position="175"/>
    </location>
    <ligand>
        <name>substrate</name>
    </ligand>
</feature>
<dbReference type="InterPro" id="IPR001653">
    <property type="entry name" value="DAP_epimerase_DapF"/>
</dbReference>
<reference evidence="6" key="1">
    <citation type="submission" date="2016-10" db="EMBL/GenBank/DDBJ databases">
        <authorList>
            <person name="Varghese N."/>
            <person name="Submissions S."/>
        </authorList>
    </citation>
    <scope>NUCLEOTIDE SEQUENCE [LARGE SCALE GENOMIC DNA]</scope>
    <source>
        <strain evidence="6">DSM 26542</strain>
    </source>
</reference>
<sequence length="266" mass="29649">MNITFYKYQGTGNDFIMIDNRLMTFPKTDTELVAHLCHRRFGVGADGLILIENDSETDFKMVYYNSDGRESTMCGNGGRCAVAFANQLNIIESVGLFNAIDGEHETTVMKAGEGIFDVRLKMQDVPHILITDTHCFLDTGSPHYVEQVDDLQFVNVKELGASIRNKSEFSPGGTNVNFVEQMSSSEFRIRTYERGVEDETWSCGTGATAVALAMYATNKTEERKLQIMVEGGQLEVSFDLDDQNGFKDVFLKGPATFVFKGEFVSV</sequence>
<feature type="binding site" evidence="3">
    <location>
        <position position="65"/>
    </location>
    <ligand>
        <name>substrate</name>
    </ligand>
</feature>
<dbReference type="Proteomes" id="UP000243887">
    <property type="component" value="Unassembled WGS sequence"/>
</dbReference>
<dbReference type="SUPFAM" id="SSF54506">
    <property type="entry name" value="Diaminopimelate epimerase-like"/>
    <property type="match status" value="2"/>
</dbReference>
<evidence type="ECO:0000256" key="1">
    <source>
        <dbReference type="ARBA" id="ARBA00010219"/>
    </source>
</evidence>
<feature type="binding site" evidence="3">
    <location>
        <begin position="193"/>
        <end position="194"/>
    </location>
    <ligand>
        <name>substrate</name>
    </ligand>
</feature>
<accession>A0A1I3PA36</accession>
<dbReference type="GO" id="GO:0009089">
    <property type="term" value="P:lysine biosynthetic process via diaminopimelate"/>
    <property type="evidence" value="ECO:0007669"/>
    <property type="project" value="UniProtKB-UniRule"/>
</dbReference>
<dbReference type="AlphaFoldDB" id="A0A1I3PA36"/>
<dbReference type="EC" id="5.1.1.7" evidence="3 4"/>
<name>A0A1I3PA36_9FLAO</name>
<keyword evidence="3" id="KW-0457">Lysine biosynthesis</keyword>
<proteinExistence type="inferred from homology"/>
<protein>
    <recommendedName>
        <fullName evidence="3 4">Diaminopimelate epimerase</fullName>
        <shortName evidence="3">DAP epimerase</shortName>
        <ecNumber evidence="3 4">5.1.1.7</ecNumber>
    </recommendedName>
    <alternativeName>
        <fullName evidence="3">PLP-independent amino acid racemase</fullName>
    </alternativeName>
</protein>
<dbReference type="RefSeq" id="WP_090678331.1">
    <property type="nucleotide sequence ID" value="NZ_FORU01000004.1"/>
</dbReference>
<feature type="binding site" evidence="3">
    <location>
        <position position="13"/>
    </location>
    <ligand>
        <name>substrate</name>
    </ligand>
</feature>
<dbReference type="PANTHER" id="PTHR31689:SF0">
    <property type="entry name" value="DIAMINOPIMELATE EPIMERASE"/>
    <property type="match status" value="1"/>
</dbReference>
<keyword evidence="2 3" id="KW-0413">Isomerase</keyword>
<evidence type="ECO:0000256" key="2">
    <source>
        <dbReference type="ARBA" id="ARBA00023235"/>
    </source>
</evidence>
<comment type="catalytic activity">
    <reaction evidence="3">
        <text>(2S,6S)-2,6-diaminopimelate = meso-2,6-diaminopimelate</text>
        <dbReference type="Rhea" id="RHEA:15393"/>
        <dbReference type="ChEBI" id="CHEBI:57609"/>
        <dbReference type="ChEBI" id="CHEBI:57791"/>
        <dbReference type="EC" id="5.1.1.7"/>
    </reaction>
</comment>
<keyword evidence="3" id="KW-0028">Amino-acid biosynthesis</keyword>
<keyword evidence="3" id="KW-0963">Cytoplasm</keyword>
<feature type="binding site" evidence="3">
    <location>
        <begin position="75"/>
        <end position="76"/>
    </location>
    <ligand>
        <name>substrate</name>
    </ligand>
</feature>